<keyword evidence="1" id="KW-0472">Membrane</keyword>
<dbReference type="Proteomes" id="UP000516444">
    <property type="component" value="Chromosome"/>
</dbReference>
<feature type="transmembrane region" description="Helical" evidence="1">
    <location>
        <begin position="47"/>
        <end position="72"/>
    </location>
</feature>
<dbReference type="AlphaFoldDB" id="A0A7G1P418"/>
<evidence type="ECO:0000313" key="3">
    <source>
        <dbReference type="Proteomes" id="UP000516444"/>
    </source>
</evidence>
<evidence type="ECO:0000256" key="1">
    <source>
        <dbReference type="SAM" id="Phobius"/>
    </source>
</evidence>
<dbReference type="EMBL" id="AP023440">
    <property type="protein sequence ID" value="BCL28546.1"/>
    <property type="molecule type" value="Genomic_DNA"/>
</dbReference>
<gene>
    <name evidence="2" type="ORF">GCM10017557_34050</name>
</gene>
<dbReference type="KEGG" id="sgm:GCM10017557_34050"/>
<reference evidence="2 3" key="1">
    <citation type="journal article" date="2014" name="Int. J. Syst. Evol. Microbiol.">
        <title>Complete genome sequence of Corynebacterium casei LMG S-19264T (=DSM 44701T), isolated from a smear-ripened cheese.</title>
        <authorList>
            <consortium name="US DOE Joint Genome Institute (JGI-PGF)"/>
            <person name="Walter F."/>
            <person name="Albersmeier A."/>
            <person name="Kalinowski J."/>
            <person name="Ruckert C."/>
        </authorList>
    </citation>
    <scope>NUCLEOTIDE SEQUENCE [LARGE SCALE GENOMIC DNA]</scope>
    <source>
        <strain evidence="2 3">JCM 4677</strain>
    </source>
</reference>
<keyword evidence="3" id="KW-1185">Reference proteome</keyword>
<keyword evidence="1" id="KW-0812">Transmembrane</keyword>
<name>A0A7G1P418_9ACTN</name>
<organism evidence="2 3">
    <name type="scientific">Streptomyces aurantiacus</name>
    <dbReference type="NCBI Taxonomy" id="47760"/>
    <lineage>
        <taxon>Bacteria</taxon>
        <taxon>Bacillati</taxon>
        <taxon>Actinomycetota</taxon>
        <taxon>Actinomycetes</taxon>
        <taxon>Kitasatosporales</taxon>
        <taxon>Streptomycetaceae</taxon>
        <taxon>Streptomyces</taxon>
        <taxon>Streptomyces aurantiacus group</taxon>
    </lineage>
</organism>
<sequence>MTGLWVRRPPKGKEIAVSVFTSIWVRTANVLRDHAYDDRGSVTPEQVIWTAFLAGLAITVTTLFGPQILAAARNITFATK</sequence>
<accession>A0A7G1P418</accession>
<keyword evidence="1" id="KW-1133">Transmembrane helix</keyword>
<evidence type="ECO:0000313" key="2">
    <source>
        <dbReference type="EMBL" id="BCL28546.1"/>
    </source>
</evidence>
<protein>
    <submittedName>
        <fullName evidence="2">Uncharacterized protein</fullName>
    </submittedName>
</protein>
<proteinExistence type="predicted"/>